<dbReference type="InterPro" id="IPR027417">
    <property type="entry name" value="P-loop_NTPase"/>
</dbReference>
<dbReference type="PANTHER" id="PTHR42960:SF1">
    <property type="entry name" value="YCF46 PROTEIN"/>
    <property type="match status" value="1"/>
</dbReference>
<organism evidence="6 7">
    <name type="scientific">Candidatus Acidiferrum panamense</name>
    <dbReference type="NCBI Taxonomy" id="2741543"/>
    <lineage>
        <taxon>Bacteria</taxon>
        <taxon>Pseudomonadati</taxon>
        <taxon>Acidobacteriota</taxon>
        <taxon>Terriglobia</taxon>
        <taxon>Candidatus Acidiferrales</taxon>
        <taxon>Candidatus Acidiferrum</taxon>
    </lineage>
</organism>
<comment type="caution">
    <text evidence="6">The sequence shown here is derived from an EMBL/GenBank/DDBJ whole genome shotgun (WGS) entry which is preliminary data.</text>
</comment>
<keyword evidence="1" id="KW-0547">Nucleotide-binding</keyword>
<evidence type="ECO:0000256" key="2">
    <source>
        <dbReference type="ARBA" id="ARBA00022840"/>
    </source>
</evidence>
<dbReference type="InterPro" id="IPR003593">
    <property type="entry name" value="AAA+_ATPase"/>
</dbReference>
<dbReference type="PANTHER" id="PTHR42960">
    <property type="entry name" value="YCF46 PROTEIN"/>
    <property type="match status" value="1"/>
</dbReference>
<reference evidence="6" key="1">
    <citation type="submission" date="2020-06" db="EMBL/GenBank/DDBJ databases">
        <title>Legume-microbial interactions unlock mineral nutrients during tropical forest succession.</title>
        <authorList>
            <person name="Epihov D.Z."/>
        </authorList>
    </citation>
    <scope>NUCLEOTIDE SEQUENCE [LARGE SCALE GENOMIC DNA]</scope>
    <source>
        <strain evidence="6">Pan2503</strain>
    </source>
</reference>
<feature type="domain" description="AAA+ ATPase" evidence="5">
    <location>
        <begin position="255"/>
        <end position="392"/>
    </location>
</feature>
<dbReference type="GO" id="GO:0016887">
    <property type="term" value="F:ATP hydrolysis activity"/>
    <property type="evidence" value="ECO:0007669"/>
    <property type="project" value="InterPro"/>
</dbReference>
<name>A0A7V8SYA3_9BACT</name>
<evidence type="ECO:0000256" key="1">
    <source>
        <dbReference type="ARBA" id="ARBA00022741"/>
    </source>
</evidence>
<evidence type="ECO:0000256" key="4">
    <source>
        <dbReference type="ARBA" id="ARBA00040480"/>
    </source>
</evidence>
<dbReference type="InterPro" id="IPR003959">
    <property type="entry name" value="ATPase_AAA_core"/>
</dbReference>
<evidence type="ECO:0000256" key="3">
    <source>
        <dbReference type="ARBA" id="ARBA00038088"/>
    </source>
</evidence>
<dbReference type="Pfam" id="PF00004">
    <property type="entry name" value="AAA"/>
    <property type="match status" value="1"/>
</dbReference>
<dbReference type="Proteomes" id="UP000567293">
    <property type="component" value="Unassembled WGS sequence"/>
</dbReference>
<dbReference type="Gene3D" id="3.40.50.300">
    <property type="entry name" value="P-loop containing nucleotide triphosphate hydrolases"/>
    <property type="match status" value="1"/>
</dbReference>
<proteinExistence type="inferred from homology"/>
<evidence type="ECO:0000313" key="6">
    <source>
        <dbReference type="EMBL" id="MBA0086552.1"/>
    </source>
</evidence>
<dbReference type="EMBL" id="JACDQQ010001569">
    <property type="protein sequence ID" value="MBA0086552.1"/>
    <property type="molecule type" value="Genomic_DNA"/>
</dbReference>
<protein>
    <recommendedName>
        <fullName evidence="4">Uncharacterized AAA domain-containing protein ycf46</fullName>
    </recommendedName>
</protein>
<dbReference type="AlphaFoldDB" id="A0A7V8SYA3"/>
<comment type="similarity">
    <text evidence="3">Belongs to the AAA ATPase family. Highly divergent.</text>
</comment>
<dbReference type="InterPro" id="IPR052381">
    <property type="entry name" value="AAA_domain_protein"/>
</dbReference>
<dbReference type="GO" id="GO:0005524">
    <property type="term" value="F:ATP binding"/>
    <property type="evidence" value="ECO:0007669"/>
    <property type="project" value="UniProtKB-KW"/>
</dbReference>
<dbReference type="SUPFAM" id="SSF52540">
    <property type="entry name" value="P-loop containing nucleoside triphosphate hydrolases"/>
    <property type="match status" value="1"/>
</dbReference>
<keyword evidence="2" id="KW-0067">ATP-binding</keyword>
<dbReference type="SMART" id="SM00382">
    <property type="entry name" value="AAA"/>
    <property type="match status" value="1"/>
</dbReference>
<keyword evidence="7" id="KW-1185">Reference proteome</keyword>
<dbReference type="Gene3D" id="1.10.8.60">
    <property type="match status" value="1"/>
</dbReference>
<sequence>MRLLINSRHPIITVETPEEARVEALLLDVAAELGVPLYEWSVTTGLGKAHGAPLYNTDSPEQGLANIALIQGDGIFLLKDFARYCDNDKICRRLRDLAEKFRTARRSIVLTAARVALPADLEGSAMPFQLGLPEAEDLLPGVRQVLAELSRDERIAIALDVPAMTQLAQNLVGLPEEEALRALRKSVLERGKADAGLLDAVLETKREALKTEGLIETVRRDASFMDVAGLAHLRDWIAKRKTALTPEGRRFGLVPPKGVLITGVQGCGKSLAARAVAGEWRFELARLDAGALYDKYVGESERRLRKALELAQKLAPLVLWVDEIEKAFASAGSSGDADAGLSQRLLATLLTWMQDRESGVFLAATSNNITVLPPEMLRKGRFDEIFFVDLPNREVRAALFALHLKKRGRDATGFDLAKLAGASEGFSGAEIEQVIVAGLYTAFNAKQQLTTEILVAEIQGTAPLSVTRAEEVQSIREWAKTRAVPAD</sequence>
<accession>A0A7V8SYA3</accession>
<evidence type="ECO:0000259" key="5">
    <source>
        <dbReference type="SMART" id="SM00382"/>
    </source>
</evidence>
<evidence type="ECO:0000313" key="7">
    <source>
        <dbReference type="Proteomes" id="UP000567293"/>
    </source>
</evidence>
<gene>
    <name evidence="6" type="ORF">HRJ53_16350</name>
</gene>